<sequence length="204" mass="22424">MSRESVSRQLGFLARRAGDSEPAMASEELRLVPPLRMENGSSSRMAFRDDGLPFSLAGDGADNSAARKPRPSGFYVMEGDKFFPDDRMEAVLRRSLYGSLSRAEHDQNRRWNVESNGASASCGDGSDGDEDDEDEDDDLDEGDGEDDGLVSVAEGNVRNTNTVNSRSGSILENTYSEKSNMQDHYSSFGEKGWIFLISWRPSGC</sequence>
<dbReference type="OrthoDB" id="667871at2759"/>
<evidence type="ECO:0000313" key="3">
    <source>
        <dbReference type="Proteomes" id="UP000236161"/>
    </source>
</evidence>
<reference evidence="2 3" key="1">
    <citation type="journal article" date="2017" name="Nature">
        <title>The Apostasia genome and the evolution of orchids.</title>
        <authorList>
            <person name="Zhang G.Q."/>
            <person name="Liu K.W."/>
            <person name="Li Z."/>
            <person name="Lohaus R."/>
            <person name="Hsiao Y.Y."/>
            <person name="Niu S.C."/>
            <person name="Wang J.Y."/>
            <person name="Lin Y.C."/>
            <person name="Xu Q."/>
            <person name="Chen L.J."/>
            <person name="Yoshida K."/>
            <person name="Fujiwara S."/>
            <person name="Wang Z.W."/>
            <person name="Zhang Y.Q."/>
            <person name="Mitsuda N."/>
            <person name="Wang M."/>
            <person name="Liu G.H."/>
            <person name="Pecoraro L."/>
            <person name="Huang H.X."/>
            <person name="Xiao X.J."/>
            <person name="Lin M."/>
            <person name="Wu X.Y."/>
            <person name="Wu W.L."/>
            <person name="Chen Y.Y."/>
            <person name="Chang S.B."/>
            <person name="Sakamoto S."/>
            <person name="Ohme-Takagi M."/>
            <person name="Yagi M."/>
            <person name="Zeng S.J."/>
            <person name="Shen C.Y."/>
            <person name="Yeh C.M."/>
            <person name="Luo Y.B."/>
            <person name="Tsai W.C."/>
            <person name="Van de Peer Y."/>
            <person name="Liu Z.J."/>
        </authorList>
    </citation>
    <scope>NUCLEOTIDE SEQUENCE [LARGE SCALE GENOMIC DNA]</scope>
    <source>
        <strain evidence="3">cv. Shenzhen</strain>
        <tissue evidence="2">Stem</tissue>
    </source>
</reference>
<dbReference type="Proteomes" id="UP000236161">
    <property type="component" value="Unassembled WGS sequence"/>
</dbReference>
<feature type="region of interest" description="Disordered" evidence="1">
    <location>
        <begin position="102"/>
        <end position="167"/>
    </location>
</feature>
<feature type="compositionally biased region" description="Acidic residues" evidence="1">
    <location>
        <begin position="126"/>
        <end position="148"/>
    </location>
</feature>
<keyword evidence="3" id="KW-1185">Reference proteome</keyword>
<dbReference type="AlphaFoldDB" id="A0A2I0B1X8"/>
<organism evidence="2 3">
    <name type="scientific">Apostasia shenzhenica</name>
    <dbReference type="NCBI Taxonomy" id="1088818"/>
    <lineage>
        <taxon>Eukaryota</taxon>
        <taxon>Viridiplantae</taxon>
        <taxon>Streptophyta</taxon>
        <taxon>Embryophyta</taxon>
        <taxon>Tracheophyta</taxon>
        <taxon>Spermatophyta</taxon>
        <taxon>Magnoliopsida</taxon>
        <taxon>Liliopsida</taxon>
        <taxon>Asparagales</taxon>
        <taxon>Orchidaceae</taxon>
        <taxon>Apostasioideae</taxon>
        <taxon>Apostasia</taxon>
    </lineage>
</organism>
<proteinExistence type="predicted"/>
<evidence type="ECO:0000313" key="2">
    <source>
        <dbReference type="EMBL" id="PKA61784.1"/>
    </source>
</evidence>
<feature type="compositionally biased region" description="Polar residues" evidence="1">
    <location>
        <begin position="157"/>
        <end position="167"/>
    </location>
</feature>
<protein>
    <submittedName>
        <fullName evidence="2">Uncharacterized protein</fullName>
    </submittedName>
</protein>
<gene>
    <name evidence="2" type="ORF">AXF42_Ash008615</name>
</gene>
<evidence type="ECO:0000256" key="1">
    <source>
        <dbReference type="SAM" id="MobiDB-lite"/>
    </source>
</evidence>
<feature type="compositionally biased region" description="Basic and acidic residues" evidence="1">
    <location>
        <begin position="102"/>
        <end position="112"/>
    </location>
</feature>
<accession>A0A2I0B1X8</accession>
<feature type="region of interest" description="Disordered" evidence="1">
    <location>
        <begin position="1"/>
        <end position="75"/>
    </location>
</feature>
<dbReference type="EMBL" id="KZ451923">
    <property type="protein sequence ID" value="PKA61784.1"/>
    <property type="molecule type" value="Genomic_DNA"/>
</dbReference>
<name>A0A2I0B1X8_9ASPA</name>